<accession>A0A7C2NZT7</accession>
<dbReference type="InterPro" id="IPR007359">
    <property type="entry name" value="SigmaE_reg_RseC_MucC"/>
</dbReference>
<dbReference type="AlphaFoldDB" id="A0A7C2NZT7"/>
<proteinExistence type="predicted"/>
<organism evidence="2">
    <name type="scientific">candidate division WOR-3 bacterium</name>
    <dbReference type="NCBI Taxonomy" id="2052148"/>
    <lineage>
        <taxon>Bacteria</taxon>
        <taxon>Bacteria division WOR-3</taxon>
    </lineage>
</organism>
<gene>
    <name evidence="2" type="ORF">ENQ77_00790</name>
</gene>
<dbReference type="EMBL" id="DSOL01000022">
    <property type="protein sequence ID" value="HEN27213.1"/>
    <property type="molecule type" value="Genomic_DNA"/>
</dbReference>
<evidence type="ECO:0000313" key="2">
    <source>
        <dbReference type="EMBL" id="HEN27213.1"/>
    </source>
</evidence>
<keyword evidence="1" id="KW-0472">Membrane</keyword>
<protein>
    <recommendedName>
        <fullName evidence="3">Fis family transcriptional regulator</fullName>
    </recommendedName>
</protein>
<sequence>MLNKEILRGVVLKKVGKDRYLVKILREDRTCSSCGFSKFCSLGGKNNGEDLIEVRSDGLSPGDEVICEEKITGIIFATGLIFLVPIIAFLFGYYLGIFFKFSESISAIFGFTVMGFYFLILRFFDKKLARSLFKFEVKRKS</sequence>
<keyword evidence="1" id="KW-1133">Transmembrane helix</keyword>
<dbReference type="PANTHER" id="PTHR35867">
    <property type="entry name" value="PROTEIN RSEC"/>
    <property type="match status" value="1"/>
</dbReference>
<name>A0A7C2NZT7_UNCW3</name>
<evidence type="ECO:0000256" key="1">
    <source>
        <dbReference type="SAM" id="Phobius"/>
    </source>
</evidence>
<reference evidence="2" key="1">
    <citation type="journal article" date="2020" name="mSystems">
        <title>Genome- and Community-Level Interaction Insights into Carbon Utilization and Element Cycling Functions of Hydrothermarchaeota in Hydrothermal Sediment.</title>
        <authorList>
            <person name="Zhou Z."/>
            <person name="Liu Y."/>
            <person name="Xu W."/>
            <person name="Pan J."/>
            <person name="Luo Z.H."/>
            <person name="Li M."/>
        </authorList>
    </citation>
    <scope>NUCLEOTIDE SEQUENCE [LARGE SCALE GENOMIC DNA]</scope>
    <source>
        <strain evidence="2">SpSt-34</strain>
    </source>
</reference>
<feature type="transmembrane region" description="Helical" evidence="1">
    <location>
        <begin position="105"/>
        <end position="124"/>
    </location>
</feature>
<evidence type="ECO:0008006" key="3">
    <source>
        <dbReference type="Google" id="ProtNLM"/>
    </source>
</evidence>
<feature type="transmembrane region" description="Helical" evidence="1">
    <location>
        <begin position="74"/>
        <end position="99"/>
    </location>
</feature>
<keyword evidence="1" id="KW-0812">Transmembrane</keyword>
<dbReference type="Pfam" id="PF04246">
    <property type="entry name" value="RseC_MucC"/>
    <property type="match status" value="1"/>
</dbReference>
<dbReference type="PANTHER" id="PTHR35867:SF1">
    <property type="entry name" value="PROTEIN RSEC"/>
    <property type="match status" value="1"/>
</dbReference>
<comment type="caution">
    <text evidence="2">The sequence shown here is derived from an EMBL/GenBank/DDBJ whole genome shotgun (WGS) entry which is preliminary data.</text>
</comment>